<dbReference type="Pfam" id="PF13560">
    <property type="entry name" value="HTH_31"/>
    <property type="match status" value="1"/>
</dbReference>
<dbReference type="OrthoDB" id="3608749at2"/>
<dbReference type="PANTHER" id="PTHR35010:SF2">
    <property type="entry name" value="BLL4672 PROTEIN"/>
    <property type="match status" value="1"/>
</dbReference>
<organism evidence="2 3">
    <name type="scientific">Kibdelosporangium aridum</name>
    <dbReference type="NCBI Taxonomy" id="2030"/>
    <lineage>
        <taxon>Bacteria</taxon>
        <taxon>Bacillati</taxon>
        <taxon>Actinomycetota</taxon>
        <taxon>Actinomycetes</taxon>
        <taxon>Pseudonocardiales</taxon>
        <taxon>Pseudonocardiaceae</taxon>
        <taxon>Kibdelosporangium</taxon>
    </lineage>
</organism>
<dbReference type="InterPro" id="IPR041413">
    <property type="entry name" value="MLTR_LBD"/>
</dbReference>
<evidence type="ECO:0000259" key="1">
    <source>
        <dbReference type="SMART" id="SM00530"/>
    </source>
</evidence>
<evidence type="ECO:0000313" key="2">
    <source>
        <dbReference type="EMBL" id="RSM90467.1"/>
    </source>
</evidence>
<dbReference type="SMART" id="SM00530">
    <property type="entry name" value="HTH_XRE"/>
    <property type="match status" value="1"/>
</dbReference>
<evidence type="ECO:0000313" key="3">
    <source>
        <dbReference type="Proteomes" id="UP000287547"/>
    </source>
</evidence>
<dbReference type="InterPro" id="IPR010982">
    <property type="entry name" value="Lambda_DNA-bd_dom_sf"/>
</dbReference>
<name>A0A428ZQY4_KIBAR</name>
<dbReference type="AlphaFoldDB" id="A0A428ZQY4"/>
<dbReference type="EMBL" id="QHKI01000002">
    <property type="protein sequence ID" value="RSM90467.1"/>
    <property type="molecule type" value="Genomic_DNA"/>
</dbReference>
<accession>A0A428ZQY4</accession>
<reference evidence="2 3" key="1">
    <citation type="submission" date="2018-05" db="EMBL/GenBank/DDBJ databases">
        <title>Evolution of GPA BGCs.</title>
        <authorList>
            <person name="Waglechner N."/>
            <person name="Wright G.D."/>
        </authorList>
    </citation>
    <scope>NUCLEOTIDE SEQUENCE [LARGE SCALE GENOMIC DNA]</scope>
    <source>
        <strain evidence="2 3">A82846</strain>
    </source>
</reference>
<sequence length="285" mass="32131">MDRDGLADFLRRRREALKPVNFGLATNARRRTVGLRRDEVAGLAHISTDFYTRLEQRRGSRPSETTVAALGLALRLTEDELDHLYRLAGHQPPPPRKPHNDHADPALLRVLERVDTPAQIVTDLGVTLHQNRLAEALLGVQTGHTGLRRSQVHRWFTDVDERHRFPPDDHDLHSRSYVAHLRAAYTRDEGNPMAGELVAELQRRSREFARLWQEHQVGIRTDMTKRILHPAICVITLDCQILTSPSQTQNLVIFTAAPGTDEAERLAFLSIVKGATEPQPGGTGY</sequence>
<dbReference type="InterPro" id="IPR001387">
    <property type="entry name" value="Cro/C1-type_HTH"/>
</dbReference>
<dbReference type="Gene3D" id="3.30.450.180">
    <property type="match status" value="1"/>
</dbReference>
<dbReference type="Pfam" id="PF17765">
    <property type="entry name" value="MLTR_LBD"/>
    <property type="match status" value="1"/>
</dbReference>
<dbReference type="Gene3D" id="1.10.260.40">
    <property type="entry name" value="lambda repressor-like DNA-binding domains"/>
    <property type="match status" value="1"/>
</dbReference>
<gene>
    <name evidence="2" type="ORF">DMH04_03095</name>
</gene>
<proteinExistence type="predicted"/>
<dbReference type="SUPFAM" id="SSF47413">
    <property type="entry name" value="lambda repressor-like DNA-binding domains"/>
    <property type="match status" value="1"/>
</dbReference>
<comment type="caution">
    <text evidence="2">The sequence shown here is derived from an EMBL/GenBank/DDBJ whole genome shotgun (WGS) entry which is preliminary data.</text>
</comment>
<dbReference type="GO" id="GO:0003677">
    <property type="term" value="F:DNA binding"/>
    <property type="evidence" value="ECO:0007669"/>
    <property type="project" value="InterPro"/>
</dbReference>
<dbReference type="Proteomes" id="UP000287547">
    <property type="component" value="Unassembled WGS sequence"/>
</dbReference>
<dbReference type="CDD" id="cd00093">
    <property type="entry name" value="HTH_XRE"/>
    <property type="match status" value="1"/>
</dbReference>
<feature type="domain" description="HTH cro/C1-type" evidence="1">
    <location>
        <begin position="9"/>
        <end position="81"/>
    </location>
</feature>
<protein>
    <submittedName>
        <fullName evidence="2">XRE family transcriptional regulator</fullName>
    </submittedName>
</protein>
<dbReference type="RefSeq" id="WP_037257991.1">
    <property type="nucleotide sequence ID" value="NZ_QHKI01000002.1"/>
</dbReference>
<dbReference type="PANTHER" id="PTHR35010">
    <property type="entry name" value="BLL4672 PROTEIN-RELATED"/>
    <property type="match status" value="1"/>
</dbReference>